<dbReference type="InterPro" id="IPR053151">
    <property type="entry name" value="RNase_H-like"/>
</dbReference>
<dbReference type="GO" id="GO:0003676">
    <property type="term" value="F:nucleic acid binding"/>
    <property type="evidence" value="ECO:0007669"/>
    <property type="project" value="InterPro"/>
</dbReference>
<evidence type="ECO:0000313" key="2">
    <source>
        <dbReference type="RefSeq" id="XP_016433902.1"/>
    </source>
</evidence>
<dbReference type="PANTHER" id="PTHR47723">
    <property type="entry name" value="OS05G0353850 PROTEIN"/>
    <property type="match status" value="1"/>
</dbReference>
<dbReference type="RefSeq" id="XP_016433902.1">
    <property type="nucleotide sequence ID" value="XM_016578416.1"/>
</dbReference>
<organism evidence="2">
    <name type="scientific">Nicotiana tabacum</name>
    <name type="common">Common tobacco</name>
    <dbReference type="NCBI Taxonomy" id="4097"/>
    <lineage>
        <taxon>Eukaryota</taxon>
        <taxon>Viridiplantae</taxon>
        <taxon>Streptophyta</taxon>
        <taxon>Embryophyta</taxon>
        <taxon>Tracheophyta</taxon>
        <taxon>Spermatophyta</taxon>
        <taxon>Magnoliopsida</taxon>
        <taxon>eudicotyledons</taxon>
        <taxon>Gunneridae</taxon>
        <taxon>Pentapetalae</taxon>
        <taxon>asterids</taxon>
        <taxon>lamiids</taxon>
        <taxon>Solanales</taxon>
        <taxon>Solanaceae</taxon>
        <taxon>Nicotianoideae</taxon>
        <taxon>Nicotianeae</taxon>
        <taxon>Nicotiana</taxon>
    </lineage>
</organism>
<dbReference type="OMA" id="NICAEMS"/>
<name>A0A1S3X1X2_TOBAC</name>
<dbReference type="PANTHER" id="PTHR47723:SF24">
    <property type="entry name" value="RNASE H TYPE-1 DOMAIN-CONTAINING PROTEIN"/>
    <property type="match status" value="1"/>
</dbReference>
<gene>
    <name evidence="2" type="primary">LOC107760377</name>
</gene>
<dbReference type="PaxDb" id="4097-A0A1S3X1X2"/>
<reference evidence="2" key="1">
    <citation type="submission" date="2025-08" db="UniProtKB">
        <authorList>
            <consortium name="RefSeq"/>
        </authorList>
    </citation>
    <scope>IDENTIFICATION</scope>
</reference>
<dbReference type="KEGG" id="nta:107760377"/>
<protein>
    <recommendedName>
        <fullName evidence="1">Reverse transcriptase zinc-binding domain-containing protein</fullName>
    </recommendedName>
</protein>
<proteinExistence type="predicted"/>
<dbReference type="CDD" id="cd06222">
    <property type="entry name" value="RNase_H_like"/>
    <property type="match status" value="1"/>
</dbReference>
<evidence type="ECO:0000259" key="1">
    <source>
        <dbReference type="Pfam" id="PF13966"/>
    </source>
</evidence>
<sequence length="438" mass="51281">MEVLTAYEITQGQLINKSKSAIYMHHYSTSQVVNKVERITDISKQEISFTYMGCPIFYARRRMDYYSGLITKFENRTGLGALYFVTPTNFVCDESIQNVYEVVTYGQWDEEKIREILPMELATHILENNKPPLVHDVLDKPSWMLEPTGNFSVKSAWEYIRQRKEPCNAYRMIWVKRLRFKISFFMWKLWRNKPPLDDFFRRLGYMMASRCWCCSNPREETTQHLFFTSYAIVRVWSYFLNNAGISLEGITFHQAVIKCWTARISSTLQSLINYKKPGLQQVPHRWPDHIDVLEKYTPMLQITKVMWEYESPGWVKVNTDGASKENPGRSSIGFLLRNEEGDVIYAFVKEVQEGTKTEAEAKVVAEYVEEIKELMQINNIIVNHTLREGNKLADNLANYALDKGLIEAHCFEELDIQSRSIVNNDKLQCPYLRIKVAR</sequence>
<dbReference type="Pfam" id="PF13966">
    <property type="entry name" value="zf-RVT"/>
    <property type="match status" value="1"/>
</dbReference>
<dbReference type="InterPro" id="IPR044730">
    <property type="entry name" value="RNase_H-like_dom_plant"/>
</dbReference>
<dbReference type="AlphaFoldDB" id="A0A1S3X1X2"/>
<dbReference type="Gene3D" id="3.30.420.10">
    <property type="entry name" value="Ribonuclease H-like superfamily/Ribonuclease H"/>
    <property type="match status" value="1"/>
</dbReference>
<feature type="domain" description="Reverse transcriptase zinc-binding" evidence="1">
    <location>
        <begin position="151"/>
        <end position="236"/>
    </location>
</feature>
<dbReference type="InterPro" id="IPR036397">
    <property type="entry name" value="RNaseH_sf"/>
</dbReference>
<dbReference type="InterPro" id="IPR026960">
    <property type="entry name" value="RVT-Znf"/>
</dbReference>
<dbReference type="InterPro" id="IPR012337">
    <property type="entry name" value="RNaseH-like_sf"/>
</dbReference>
<dbReference type="SUPFAM" id="SSF53098">
    <property type="entry name" value="Ribonuclease H-like"/>
    <property type="match status" value="1"/>
</dbReference>
<dbReference type="OrthoDB" id="1300880at2759"/>
<accession>A0A1S3X1X2</accession>